<name>A0A6I2RHS0_FLAPL</name>
<sequence>MNTKFLYRSGQKECHTMKSESAELVSGLIRQYRRLRLLYLGYLAAAVLALVFFFVDKRVTLALVAASLVYHLVVVRRAGKAYQRAFVHACGQCTLARRLQDARHTEAPTLEEGELRRARLVAANDAKGSVLVREGGSGTYHGRRVRLGDAGFTHSFSMEGKTHHEFVVGTWVTVELGKDTGLDWRLIHERVMMKPSRDAMLRRESGLRRVVGFGPGWMEDGTWFALRPEGKPDVPGDAFLAALRRLSAATDKPLAVCVQGDRLHVFVTNRILGQKVSSRVPPSAAVAEVDFLPELDGILKASDALV</sequence>
<reference evidence="4 5" key="1">
    <citation type="journal article" date="2019" name="Nat. Med.">
        <title>A library of human gut bacterial isolates paired with longitudinal multiomics data enables mechanistic microbiome research.</title>
        <authorList>
            <person name="Poyet M."/>
            <person name="Groussin M."/>
            <person name="Gibbons S.M."/>
            <person name="Avila-Pacheco J."/>
            <person name="Jiang X."/>
            <person name="Kearney S.M."/>
            <person name="Perrotta A.R."/>
            <person name="Berdy B."/>
            <person name="Zhao S."/>
            <person name="Lieberman T.D."/>
            <person name="Swanson P.K."/>
            <person name="Smith M."/>
            <person name="Roesemann S."/>
            <person name="Alexander J.E."/>
            <person name="Rich S.A."/>
            <person name="Livny J."/>
            <person name="Vlamakis H."/>
            <person name="Clish C."/>
            <person name="Bullock K."/>
            <person name="Deik A."/>
            <person name="Scott J."/>
            <person name="Pierce K.A."/>
            <person name="Xavier R.J."/>
            <person name="Alm E.J."/>
        </authorList>
    </citation>
    <scope>NUCLEOTIDE SEQUENCE [LARGE SCALE GENOMIC DNA]</scope>
    <source>
        <strain evidence="2 5">BIOML-A2</strain>
        <strain evidence="3 4">BIOML-A5</strain>
    </source>
</reference>
<evidence type="ECO:0000256" key="1">
    <source>
        <dbReference type="SAM" id="Phobius"/>
    </source>
</evidence>
<keyword evidence="1" id="KW-0472">Membrane</keyword>
<keyword evidence="1" id="KW-1133">Transmembrane helix</keyword>
<evidence type="ECO:0000313" key="2">
    <source>
        <dbReference type="EMBL" id="MSB18610.1"/>
    </source>
</evidence>
<gene>
    <name evidence="3" type="ORF">GKE90_11375</name>
    <name evidence="2" type="ORF">GKE97_03650</name>
</gene>
<organism evidence="3 4">
    <name type="scientific">Flavonifractor plautii</name>
    <name type="common">Fusobacterium plautii</name>
    <dbReference type="NCBI Taxonomy" id="292800"/>
    <lineage>
        <taxon>Bacteria</taxon>
        <taxon>Bacillati</taxon>
        <taxon>Bacillota</taxon>
        <taxon>Clostridia</taxon>
        <taxon>Eubacteriales</taxon>
        <taxon>Oscillospiraceae</taxon>
        <taxon>Flavonifractor</taxon>
    </lineage>
</organism>
<evidence type="ECO:0000313" key="5">
    <source>
        <dbReference type="Proteomes" id="UP000434475"/>
    </source>
</evidence>
<evidence type="ECO:0000313" key="3">
    <source>
        <dbReference type="EMBL" id="MSB49286.1"/>
    </source>
</evidence>
<keyword evidence="1" id="KW-0812">Transmembrane</keyword>
<feature type="transmembrane region" description="Helical" evidence="1">
    <location>
        <begin position="61"/>
        <end position="79"/>
    </location>
</feature>
<dbReference type="Proteomes" id="UP000429811">
    <property type="component" value="Unassembled WGS sequence"/>
</dbReference>
<accession>A0A6I2RHS0</accession>
<evidence type="ECO:0000313" key="4">
    <source>
        <dbReference type="Proteomes" id="UP000429811"/>
    </source>
</evidence>
<dbReference type="Proteomes" id="UP000434475">
    <property type="component" value="Unassembled WGS sequence"/>
</dbReference>
<comment type="caution">
    <text evidence="3">The sequence shown here is derived from an EMBL/GenBank/DDBJ whole genome shotgun (WGS) entry which is preliminary data.</text>
</comment>
<proteinExistence type="predicted"/>
<protein>
    <recommendedName>
        <fullName evidence="6">DUF3137 domain-containing protein</fullName>
    </recommendedName>
</protein>
<dbReference type="EMBL" id="WKPO01000014">
    <property type="protein sequence ID" value="MSB49286.1"/>
    <property type="molecule type" value="Genomic_DNA"/>
</dbReference>
<evidence type="ECO:0008006" key="6">
    <source>
        <dbReference type="Google" id="ProtNLM"/>
    </source>
</evidence>
<dbReference type="EMBL" id="WKPR01000003">
    <property type="protein sequence ID" value="MSB18610.1"/>
    <property type="molecule type" value="Genomic_DNA"/>
</dbReference>
<dbReference type="AlphaFoldDB" id="A0A6I2RHS0"/>
<feature type="transmembrane region" description="Helical" evidence="1">
    <location>
        <begin position="37"/>
        <end position="55"/>
    </location>
</feature>